<evidence type="ECO:0000313" key="1">
    <source>
        <dbReference type="EMBL" id="ABF41930.1"/>
    </source>
</evidence>
<dbReference type="EMBL" id="CP000360">
    <property type="protein sequence ID" value="ABF41930.1"/>
    <property type="molecule type" value="Genomic_DNA"/>
</dbReference>
<sequence>MNGLEAGPPEATMDAFLAELRATNLAIVRFDGASFAEHAENEIRLANLISSYSHFAELLARNATNLRQLTRTRKILLRQTKRTVAALSGLLQTTRETYEVSLLPHG</sequence>
<reference evidence="1 2" key="1">
    <citation type="journal article" date="2009" name="Appl. Environ. Microbiol.">
        <title>Three genomes from the phylum Acidobacteria provide insight into the lifestyles of these microorganisms in soils.</title>
        <authorList>
            <person name="Ward N.L."/>
            <person name="Challacombe J.F."/>
            <person name="Janssen P.H."/>
            <person name="Henrissat B."/>
            <person name="Coutinho P.M."/>
            <person name="Wu M."/>
            <person name="Xie G."/>
            <person name="Haft D.H."/>
            <person name="Sait M."/>
            <person name="Badger J."/>
            <person name="Barabote R.D."/>
            <person name="Bradley B."/>
            <person name="Brettin T.S."/>
            <person name="Brinkac L.M."/>
            <person name="Bruce D."/>
            <person name="Creasy T."/>
            <person name="Daugherty S.C."/>
            <person name="Davidsen T.M."/>
            <person name="DeBoy R.T."/>
            <person name="Detter J.C."/>
            <person name="Dodson R.J."/>
            <person name="Durkin A.S."/>
            <person name="Ganapathy A."/>
            <person name="Gwinn-Giglio M."/>
            <person name="Han C.S."/>
            <person name="Khouri H."/>
            <person name="Kiss H."/>
            <person name="Kothari S.P."/>
            <person name="Madupu R."/>
            <person name="Nelson K.E."/>
            <person name="Nelson W.C."/>
            <person name="Paulsen I."/>
            <person name="Penn K."/>
            <person name="Ren Q."/>
            <person name="Rosovitz M.J."/>
            <person name="Selengut J.D."/>
            <person name="Shrivastava S."/>
            <person name="Sullivan S.A."/>
            <person name="Tapia R."/>
            <person name="Thompson L.S."/>
            <person name="Watkins K.L."/>
            <person name="Yang Q."/>
            <person name="Yu C."/>
            <person name="Zafar N."/>
            <person name="Zhou L."/>
            <person name="Kuske C.R."/>
        </authorList>
    </citation>
    <scope>NUCLEOTIDE SEQUENCE [LARGE SCALE GENOMIC DNA]</scope>
    <source>
        <strain evidence="1 2">Ellin345</strain>
    </source>
</reference>
<dbReference type="HOGENOM" id="CLU_2219657_0_0_0"/>
<dbReference type="EnsemblBacteria" id="ABF41930">
    <property type="protein sequence ID" value="ABF41930"/>
    <property type="gene ID" value="Acid345_2929"/>
</dbReference>
<name>Q1IMH0_KORVE</name>
<proteinExistence type="predicted"/>
<evidence type="ECO:0000313" key="2">
    <source>
        <dbReference type="Proteomes" id="UP000002432"/>
    </source>
</evidence>
<protein>
    <submittedName>
        <fullName evidence="1">Uncharacterized protein</fullName>
    </submittedName>
</protein>
<dbReference type="KEGG" id="aba:Acid345_2929"/>
<dbReference type="RefSeq" id="WP_011523731.1">
    <property type="nucleotide sequence ID" value="NC_008009.1"/>
</dbReference>
<dbReference type="Proteomes" id="UP000002432">
    <property type="component" value="Chromosome"/>
</dbReference>
<dbReference type="STRING" id="204669.Acid345_2929"/>
<gene>
    <name evidence="1" type="ordered locus">Acid345_2929</name>
</gene>
<organism evidence="1 2">
    <name type="scientific">Koribacter versatilis (strain Ellin345)</name>
    <dbReference type="NCBI Taxonomy" id="204669"/>
    <lineage>
        <taxon>Bacteria</taxon>
        <taxon>Pseudomonadati</taxon>
        <taxon>Acidobacteriota</taxon>
        <taxon>Terriglobia</taxon>
        <taxon>Terriglobales</taxon>
        <taxon>Candidatus Korobacteraceae</taxon>
        <taxon>Candidatus Korobacter</taxon>
    </lineage>
</organism>
<accession>Q1IMH0</accession>
<dbReference type="AlphaFoldDB" id="Q1IMH0"/>
<keyword evidence="2" id="KW-1185">Reference proteome</keyword>